<sequence length="114" mass="12348">MAFLFTNTKEKPHSDQGVNSGCDLVFGSIRGLHCTWLVPRTRASFDGVNISDSGEWIHLKRGIDRGGCGQLVYVDNTSCSAVRFGRLVESQEGLETEVCPRADLVGAPGVCSLF</sequence>
<protein>
    <submittedName>
        <fullName evidence="1">Uncharacterized protein</fullName>
    </submittedName>
</protein>
<dbReference type="EMBL" id="CM044708">
    <property type="protein sequence ID" value="KAI5650403.1"/>
    <property type="molecule type" value="Genomic_DNA"/>
</dbReference>
<gene>
    <name evidence="1" type="ORF">M9H77_36408</name>
</gene>
<reference evidence="2" key="1">
    <citation type="journal article" date="2023" name="Nat. Plants">
        <title>Single-cell RNA sequencing provides a high-resolution roadmap for understanding the multicellular compartmentation of specialized metabolism.</title>
        <authorList>
            <person name="Sun S."/>
            <person name="Shen X."/>
            <person name="Li Y."/>
            <person name="Li Y."/>
            <person name="Wang S."/>
            <person name="Li R."/>
            <person name="Zhang H."/>
            <person name="Shen G."/>
            <person name="Guo B."/>
            <person name="Wei J."/>
            <person name="Xu J."/>
            <person name="St-Pierre B."/>
            <person name="Chen S."/>
            <person name="Sun C."/>
        </authorList>
    </citation>
    <scope>NUCLEOTIDE SEQUENCE [LARGE SCALE GENOMIC DNA]</scope>
</reference>
<accession>A0ACB9ZS37</accession>
<proteinExistence type="predicted"/>
<name>A0ACB9ZS37_CATRO</name>
<keyword evidence="2" id="KW-1185">Reference proteome</keyword>
<dbReference type="Proteomes" id="UP001060085">
    <property type="component" value="Linkage Group LG08"/>
</dbReference>
<comment type="caution">
    <text evidence="1">The sequence shown here is derived from an EMBL/GenBank/DDBJ whole genome shotgun (WGS) entry which is preliminary data.</text>
</comment>
<organism evidence="1 2">
    <name type="scientific">Catharanthus roseus</name>
    <name type="common">Madagascar periwinkle</name>
    <name type="synonym">Vinca rosea</name>
    <dbReference type="NCBI Taxonomy" id="4058"/>
    <lineage>
        <taxon>Eukaryota</taxon>
        <taxon>Viridiplantae</taxon>
        <taxon>Streptophyta</taxon>
        <taxon>Embryophyta</taxon>
        <taxon>Tracheophyta</taxon>
        <taxon>Spermatophyta</taxon>
        <taxon>Magnoliopsida</taxon>
        <taxon>eudicotyledons</taxon>
        <taxon>Gunneridae</taxon>
        <taxon>Pentapetalae</taxon>
        <taxon>asterids</taxon>
        <taxon>lamiids</taxon>
        <taxon>Gentianales</taxon>
        <taxon>Apocynaceae</taxon>
        <taxon>Rauvolfioideae</taxon>
        <taxon>Vinceae</taxon>
        <taxon>Catharanthinae</taxon>
        <taxon>Catharanthus</taxon>
    </lineage>
</organism>
<evidence type="ECO:0000313" key="1">
    <source>
        <dbReference type="EMBL" id="KAI5650403.1"/>
    </source>
</evidence>
<evidence type="ECO:0000313" key="2">
    <source>
        <dbReference type="Proteomes" id="UP001060085"/>
    </source>
</evidence>